<protein>
    <recommendedName>
        <fullName evidence="5">Endosome-associated-trafficking regulator 1</fullName>
    </recommendedName>
</protein>
<feature type="compositionally biased region" description="Polar residues" evidence="2">
    <location>
        <begin position="147"/>
        <end position="165"/>
    </location>
</feature>
<reference evidence="3 4" key="1">
    <citation type="submission" date="2016-07" db="EMBL/GenBank/DDBJ databases">
        <title>Pervasive Adenine N6-methylation of Active Genes in Fungi.</title>
        <authorList>
            <consortium name="DOE Joint Genome Institute"/>
            <person name="Mondo S.J."/>
            <person name="Dannebaum R.O."/>
            <person name="Kuo R.C."/>
            <person name="Labutti K."/>
            <person name="Haridas S."/>
            <person name="Kuo A."/>
            <person name="Salamov A."/>
            <person name="Ahrendt S.R."/>
            <person name="Lipzen A."/>
            <person name="Sullivan W."/>
            <person name="Andreopoulos W.B."/>
            <person name="Clum A."/>
            <person name="Lindquist E."/>
            <person name="Daum C."/>
            <person name="Ramamoorthy G.K."/>
            <person name="Gryganskyi A."/>
            <person name="Culley D."/>
            <person name="Magnuson J.K."/>
            <person name="James T.Y."/>
            <person name="O'Malley M.A."/>
            <person name="Stajich J.E."/>
            <person name="Spatafora J.W."/>
            <person name="Visel A."/>
            <person name="Grigoriev I.V."/>
        </authorList>
    </citation>
    <scope>NUCLEOTIDE SEQUENCE [LARGE SCALE GENOMIC DNA]</scope>
    <source>
        <strain evidence="3 4">CBS 931.73</strain>
    </source>
</reference>
<keyword evidence="4" id="KW-1185">Reference proteome</keyword>
<sequence>MLQEPMNRDSFSPKSPLSPYPRPLPKTPLQTLKEGKSKPSPPPKTPIQNGNTVENLVEGPSTATLPSSDGVRDSPQPSLPCDSTSQYLRHVQNPIPEVEERSESDSTPQSSPKKGAYGSPEVKSPSQSRLFSRLSPKPPRSAEPLSPNLTSDEGSPITSPNTSPGILNPQGRIAIKPPGLNGGRRLSKPLPTPRSFSSNIDPKVAELKRQQIQITDLQHQLEVEKEINEKHQDQLLRAEQKNSVLQDRIHQMHQQEEVYMERMREMSKKIDAADRLIQSLKGENSILKEQNEIEREQDNKNIQDQAQYAHLELLRVASMADEGIRMLLSSVQGANNVAQLLNSLGKIQASSDKERDTSGN</sequence>
<feature type="coiled-coil region" evidence="1">
    <location>
        <begin position="207"/>
        <end position="297"/>
    </location>
</feature>
<comment type="caution">
    <text evidence="3">The sequence shown here is derived from an EMBL/GenBank/DDBJ whole genome shotgun (WGS) entry which is preliminary data.</text>
</comment>
<name>A0A1Y1ZD36_9FUNG</name>
<keyword evidence="1" id="KW-0175">Coiled coil</keyword>
<feature type="compositionally biased region" description="Pro residues" evidence="2">
    <location>
        <begin position="16"/>
        <end position="26"/>
    </location>
</feature>
<accession>A0A1Y1ZD36</accession>
<evidence type="ECO:0008006" key="5">
    <source>
        <dbReference type="Google" id="ProtNLM"/>
    </source>
</evidence>
<dbReference type="EMBL" id="MCFE01000006">
    <property type="protein sequence ID" value="ORY07735.1"/>
    <property type="molecule type" value="Genomic_DNA"/>
</dbReference>
<evidence type="ECO:0000256" key="1">
    <source>
        <dbReference type="SAM" id="Coils"/>
    </source>
</evidence>
<organism evidence="3 4">
    <name type="scientific">Basidiobolus meristosporus CBS 931.73</name>
    <dbReference type="NCBI Taxonomy" id="1314790"/>
    <lineage>
        <taxon>Eukaryota</taxon>
        <taxon>Fungi</taxon>
        <taxon>Fungi incertae sedis</taxon>
        <taxon>Zoopagomycota</taxon>
        <taxon>Entomophthoromycotina</taxon>
        <taxon>Basidiobolomycetes</taxon>
        <taxon>Basidiobolales</taxon>
        <taxon>Basidiobolaceae</taxon>
        <taxon>Basidiobolus</taxon>
    </lineage>
</organism>
<evidence type="ECO:0000313" key="4">
    <source>
        <dbReference type="Proteomes" id="UP000193498"/>
    </source>
</evidence>
<dbReference type="AlphaFoldDB" id="A0A1Y1ZD36"/>
<gene>
    <name evidence="3" type="ORF">K493DRAFT_295369</name>
</gene>
<dbReference type="Proteomes" id="UP000193498">
    <property type="component" value="Unassembled WGS sequence"/>
</dbReference>
<feature type="region of interest" description="Disordered" evidence="2">
    <location>
        <begin position="1"/>
        <end position="199"/>
    </location>
</feature>
<proteinExistence type="predicted"/>
<evidence type="ECO:0000313" key="3">
    <source>
        <dbReference type="EMBL" id="ORY07735.1"/>
    </source>
</evidence>
<dbReference type="InParanoid" id="A0A1Y1ZD36"/>
<evidence type="ECO:0000256" key="2">
    <source>
        <dbReference type="SAM" id="MobiDB-lite"/>
    </source>
</evidence>